<proteinExistence type="predicted"/>
<evidence type="ECO:0000313" key="3">
    <source>
        <dbReference type="Proteomes" id="UP000240883"/>
    </source>
</evidence>
<gene>
    <name evidence="2" type="ORF">BS50DRAFT_592210</name>
</gene>
<dbReference type="EMBL" id="KZ678142">
    <property type="protein sequence ID" value="PSN61963.1"/>
    <property type="molecule type" value="Genomic_DNA"/>
</dbReference>
<sequence length="277" mass="31415">MGSSRSSQSGTALIDTAMISATVSDRNASEKPIYRHKRHDSHDSLESIIDMMTKKRADVERGGDKKEGEEDRENESEDTPRSSLNAEAKCFVPPQEPMRNELSSSFNDAGPLTCVGSVHDNTDPIPHPDLQARMWTNGDHTMNPQGFEGWYYTVYPPFDHTLFAYQQACLTLDQAQSKLDELKETFDTGISRVCQRRSDRLAKCKPFSKKAWAKFNKKKCSETRSEDAEIKLLENEFEYGVQVWGRELTAARAVQEGRVPYQVQDYSFDLPQTKSTV</sequence>
<dbReference type="Proteomes" id="UP000240883">
    <property type="component" value="Unassembled WGS sequence"/>
</dbReference>
<dbReference type="AlphaFoldDB" id="A0A2T2N982"/>
<organism evidence="2 3">
    <name type="scientific">Corynespora cassiicola Philippines</name>
    <dbReference type="NCBI Taxonomy" id="1448308"/>
    <lineage>
        <taxon>Eukaryota</taxon>
        <taxon>Fungi</taxon>
        <taxon>Dikarya</taxon>
        <taxon>Ascomycota</taxon>
        <taxon>Pezizomycotina</taxon>
        <taxon>Dothideomycetes</taxon>
        <taxon>Pleosporomycetidae</taxon>
        <taxon>Pleosporales</taxon>
        <taxon>Corynesporascaceae</taxon>
        <taxon>Corynespora</taxon>
    </lineage>
</organism>
<feature type="compositionally biased region" description="Basic and acidic residues" evidence="1">
    <location>
        <begin position="52"/>
        <end position="69"/>
    </location>
</feature>
<feature type="region of interest" description="Disordered" evidence="1">
    <location>
        <begin position="18"/>
        <end position="87"/>
    </location>
</feature>
<reference evidence="2 3" key="1">
    <citation type="journal article" date="2018" name="Front. Microbiol.">
        <title>Genome-Wide Analysis of Corynespora cassiicola Leaf Fall Disease Putative Effectors.</title>
        <authorList>
            <person name="Lopez D."/>
            <person name="Ribeiro S."/>
            <person name="Label P."/>
            <person name="Fumanal B."/>
            <person name="Venisse J.S."/>
            <person name="Kohler A."/>
            <person name="de Oliveira R.R."/>
            <person name="Labutti K."/>
            <person name="Lipzen A."/>
            <person name="Lail K."/>
            <person name="Bauer D."/>
            <person name="Ohm R.A."/>
            <person name="Barry K.W."/>
            <person name="Spatafora J."/>
            <person name="Grigoriev I.V."/>
            <person name="Martin F.M."/>
            <person name="Pujade-Renaud V."/>
        </authorList>
    </citation>
    <scope>NUCLEOTIDE SEQUENCE [LARGE SCALE GENOMIC DNA]</scope>
    <source>
        <strain evidence="2 3">Philippines</strain>
    </source>
</reference>
<accession>A0A2T2N982</accession>
<evidence type="ECO:0000256" key="1">
    <source>
        <dbReference type="SAM" id="MobiDB-lite"/>
    </source>
</evidence>
<protein>
    <submittedName>
        <fullName evidence="2">Uncharacterized protein</fullName>
    </submittedName>
</protein>
<name>A0A2T2N982_CORCC</name>
<evidence type="ECO:0000313" key="2">
    <source>
        <dbReference type="EMBL" id="PSN61963.1"/>
    </source>
</evidence>
<keyword evidence="3" id="KW-1185">Reference proteome</keyword>